<feature type="region of interest" description="Disordered" evidence="1">
    <location>
        <begin position="181"/>
        <end position="215"/>
    </location>
</feature>
<sequence>GNVTVTNIIVTDPLVTVTGGPIDLVPGAIDATTFVAEYVLTQEDVDAGMVENQALATGQNPNGDDVEDTSDDDSTVEGDDDITITDLPEDPGMIAIVKTGTFNDEDGDGFAQAGETITYNFTVTNTGNVTVANIIVTDPLVTVTGGPIDLVPGAIDATTFVADYVLTQEDVDAGMVENQALATGQNPSGDDVEDTSDDDSIEEGDDDVTITDLPEDPGTIAIVKTGTFNDEDGDGFAQVGETITYNFTVTNT</sequence>
<dbReference type="NCBIfam" id="TIGR01451">
    <property type="entry name" value="B_ant_repeat"/>
    <property type="match status" value="1"/>
</dbReference>
<dbReference type="Pfam" id="PF24346">
    <property type="entry name" value="DUF7507"/>
    <property type="match status" value="2"/>
</dbReference>
<comment type="caution">
    <text evidence="3">The sequence shown here is derived from an EMBL/GenBank/DDBJ whole genome shotgun (WGS) entry which is preliminary data.</text>
</comment>
<evidence type="ECO:0000256" key="1">
    <source>
        <dbReference type="SAM" id="MobiDB-lite"/>
    </source>
</evidence>
<feature type="region of interest" description="Disordered" evidence="1">
    <location>
        <begin position="55"/>
        <end position="79"/>
    </location>
</feature>
<proteinExistence type="predicted"/>
<protein>
    <recommendedName>
        <fullName evidence="2">DUF7507 domain-containing protein</fullName>
    </recommendedName>
</protein>
<feature type="non-terminal residue" evidence="3">
    <location>
        <position position="1"/>
    </location>
</feature>
<dbReference type="InterPro" id="IPR047589">
    <property type="entry name" value="DUF11_rpt"/>
</dbReference>
<dbReference type="Proteomes" id="UP000030140">
    <property type="component" value="Unassembled WGS sequence"/>
</dbReference>
<evidence type="ECO:0000259" key="2">
    <source>
        <dbReference type="Pfam" id="PF24346"/>
    </source>
</evidence>
<accession>A0A0A2GQC3</accession>
<gene>
    <name evidence="3" type="ORF">NV36_14410</name>
</gene>
<feature type="domain" description="DUF7507" evidence="2">
    <location>
        <begin position="1"/>
        <end position="68"/>
    </location>
</feature>
<keyword evidence="4" id="KW-1185">Reference proteome</keyword>
<feature type="domain" description="DUF7507" evidence="2">
    <location>
        <begin position="94"/>
        <end position="194"/>
    </location>
</feature>
<dbReference type="EMBL" id="JSAQ01000008">
    <property type="protein sequence ID" value="KGO05372.1"/>
    <property type="molecule type" value="Genomic_DNA"/>
</dbReference>
<evidence type="ECO:0000313" key="3">
    <source>
        <dbReference type="EMBL" id="KGO05372.1"/>
    </source>
</evidence>
<feature type="non-terminal residue" evidence="3">
    <location>
        <position position="252"/>
    </location>
</feature>
<feature type="compositionally biased region" description="Acidic residues" evidence="1">
    <location>
        <begin position="64"/>
        <end position="79"/>
    </location>
</feature>
<organism evidence="3 4">
    <name type="scientific">Dokdonia donghaensis DSW-1</name>
    <dbReference type="NCBI Taxonomy" id="1300343"/>
    <lineage>
        <taxon>Bacteria</taxon>
        <taxon>Pseudomonadati</taxon>
        <taxon>Bacteroidota</taxon>
        <taxon>Flavobacteriia</taxon>
        <taxon>Flavobacteriales</taxon>
        <taxon>Flavobacteriaceae</taxon>
        <taxon>Dokdonia</taxon>
    </lineage>
</organism>
<dbReference type="AlphaFoldDB" id="A0A0A2GQC3"/>
<reference evidence="3 4" key="1">
    <citation type="submission" date="2014-10" db="EMBL/GenBank/DDBJ databases">
        <title>Draft genome sequence of the proteorhodopsin-containing marine bacterium Dokdonia donghaensis.</title>
        <authorList>
            <person name="Gomez-Consarnau L."/>
            <person name="Gonzalez J.M."/>
            <person name="Riedel T."/>
            <person name="Jaenicke S."/>
            <person name="Wagner-Doebler I."/>
            <person name="Fuhrman J.A."/>
        </authorList>
    </citation>
    <scope>NUCLEOTIDE SEQUENCE [LARGE SCALE GENOMIC DNA]</scope>
    <source>
        <strain evidence="3 4">DSW-1</strain>
    </source>
</reference>
<feature type="compositionally biased region" description="Acidic residues" evidence="1">
    <location>
        <begin position="190"/>
        <end position="215"/>
    </location>
</feature>
<evidence type="ECO:0000313" key="4">
    <source>
        <dbReference type="Proteomes" id="UP000030140"/>
    </source>
</evidence>
<dbReference type="InterPro" id="IPR055354">
    <property type="entry name" value="DUF7507"/>
</dbReference>
<name>A0A0A2GQC3_9FLAO</name>